<keyword evidence="4" id="KW-1185">Reference proteome</keyword>
<dbReference type="Proteomes" id="UP000015101">
    <property type="component" value="Unassembled WGS sequence"/>
</dbReference>
<evidence type="ECO:0000256" key="1">
    <source>
        <dbReference type="SAM" id="MobiDB-lite"/>
    </source>
</evidence>
<dbReference type="KEGG" id="hro:HELRODRAFT_166115"/>
<dbReference type="EnsemblMetazoa" id="HelroT166115">
    <property type="protein sequence ID" value="HelroP166115"/>
    <property type="gene ID" value="HelroG166115"/>
</dbReference>
<evidence type="ECO:0000313" key="4">
    <source>
        <dbReference type="Proteomes" id="UP000015101"/>
    </source>
</evidence>
<reference evidence="2 4" key="2">
    <citation type="journal article" date="2013" name="Nature">
        <title>Insights into bilaterian evolution from three spiralian genomes.</title>
        <authorList>
            <person name="Simakov O."/>
            <person name="Marletaz F."/>
            <person name="Cho S.J."/>
            <person name="Edsinger-Gonzales E."/>
            <person name="Havlak P."/>
            <person name="Hellsten U."/>
            <person name="Kuo D.H."/>
            <person name="Larsson T."/>
            <person name="Lv J."/>
            <person name="Arendt D."/>
            <person name="Savage R."/>
            <person name="Osoegawa K."/>
            <person name="de Jong P."/>
            <person name="Grimwood J."/>
            <person name="Chapman J.A."/>
            <person name="Shapiro H."/>
            <person name="Aerts A."/>
            <person name="Otillar R.P."/>
            <person name="Terry A.Y."/>
            <person name="Boore J.L."/>
            <person name="Grigoriev I.V."/>
            <person name="Lindberg D.R."/>
            <person name="Seaver E.C."/>
            <person name="Weisblat D.A."/>
            <person name="Putnam N.H."/>
            <person name="Rokhsar D.S."/>
        </authorList>
    </citation>
    <scope>NUCLEOTIDE SEQUENCE</scope>
</reference>
<feature type="region of interest" description="Disordered" evidence="1">
    <location>
        <begin position="19"/>
        <end position="65"/>
    </location>
</feature>
<evidence type="ECO:0000313" key="2">
    <source>
        <dbReference type="EMBL" id="ESN90449.1"/>
    </source>
</evidence>
<dbReference type="OrthoDB" id="6247498at2759"/>
<dbReference type="AlphaFoldDB" id="T1EXS7"/>
<dbReference type="GeneID" id="20201377"/>
<feature type="compositionally biased region" description="Polar residues" evidence="1">
    <location>
        <begin position="19"/>
        <end position="28"/>
    </location>
</feature>
<sequence length="284" mass="31391">MVSRNVFVDALTPATLSRTPHLSASNARPLSPHSSSSSQSSSSSSHSSSSLGVSSFSPSSSSSVNFSKLGPPINSSDSDEAKKPHLSAYFDLTTFDQYKDIEDVVRTEAWLANPIDKLIKSEDTNKSTASSNNAGNTNSNFKTVRFVRSSGLIVDLTIETLSSQFDFVDVEHEKDDNEFMMNKFKVTEEKDRFKHVLNNLCRHPVPNFYILTLDVFKERITTTNEVTCSYETANQKCPFGVSEGESFLNRSLNEQCAWMSYGMKNIGTLSSHAAACMWFAGVLR</sequence>
<reference evidence="4" key="1">
    <citation type="submission" date="2012-12" db="EMBL/GenBank/DDBJ databases">
        <authorList>
            <person name="Hellsten U."/>
            <person name="Grimwood J."/>
            <person name="Chapman J.A."/>
            <person name="Shapiro H."/>
            <person name="Aerts A."/>
            <person name="Otillar R.P."/>
            <person name="Terry A.Y."/>
            <person name="Boore J.L."/>
            <person name="Simakov O."/>
            <person name="Marletaz F."/>
            <person name="Cho S.-J."/>
            <person name="Edsinger-Gonzales E."/>
            <person name="Havlak P."/>
            <person name="Kuo D.-H."/>
            <person name="Larsson T."/>
            <person name="Lv J."/>
            <person name="Arendt D."/>
            <person name="Savage R."/>
            <person name="Osoegawa K."/>
            <person name="de Jong P."/>
            <person name="Lindberg D.R."/>
            <person name="Seaver E.C."/>
            <person name="Weisblat D.A."/>
            <person name="Putnam N.H."/>
            <person name="Grigoriev I.V."/>
            <person name="Rokhsar D.S."/>
        </authorList>
    </citation>
    <scope>NUCLEOTIDE SEQUENCE</scope>
</reference>
<dbReference type="HOGENOM" id="CLU_981006_0_0_1"/>
<organism evidence="3 4">
    <name type="scientific">Helobdella robusta</name>
    <name type="common">Californian leech</name>
    <dbReference type="NCBI Taxonomy" id="6412"/>
    <lineage>
        <taxon>Eukaryota</taxon>
        <taxon>Metazoa</taxon>
        <taxon>Spiralia</taxon>
        <taxon>Lophotrochozoa</taxon>
        <taxon>Annelida</taxon>
        <taxon>Clitellata</taxon>
        <taxon>Hirudinea</taxon>
        <taxon>Rhynchobdellida</taxon>
        <taxon>Glossiphoniidae</taxon>
        <taxon>Helobdella</taxon>
    </lineage>
</organism>
<proteinExistence type="predicted"/>
<reference evidence="3" key="3">
    <citation type="submission" date="2015-06" db="UniProtKB">
        <authorList>
            <consortium name="EnsemblMetazoa"/>
        </authorList>
    </citation>
    <scope>IDENTIFICATION</scope>
</reference>
<accession>T1EXS7</accession>
<gene>
    <name evidence="3" type="primary">20201377</name>
    <name evidence="2" type="ORF">HELRODRAFT_166115</name>
</gene>
<dbReference type="InParanoid" id="T1EXS7"/>
<protein>
    <submittedName>
        <fullName evidence="2 3">Uncharacterized protein</fullName>
    </submittedName>
</protein>
<dbReference type="EMBL" id="KB097753">
    <property type="protein sequence ID" value="ESN90449.1"/>
    <property type="molecule type" value="Genomic_DNA"/>
</dbReference>
<name>T1EXS7_HELRO</name>
<dbReference type="EMBL" id="AMQM01002260">
    <property type="status" value="NOT_ANNOTATED_CDS"/>
    <property type="molecule type" value="Genomic_DNA"/>
</dbReference>
<evidence type="ECO:0000313" key="3">
    <source>
        <dbReference type="EnsemblMetazoa" id="HelroP166115"/>
    </source>
</evidence>
<dbReference type="RefSeq" id="XP_009031386.1">
    <property type="nucleotide sequence ID" value="XM_009033138.1"/>
</dbReference>
<dbReference type="CTD" id="20201377"/>
<feature type="compositionally biased region" description="Low complexity" evidence="1">
    <location>
        <begin position="30"/>
        <end position="65"/>
    </location>
</feature>